<accession>A0A642F355</accession>
<evidence type="ECO:0000313" key="5">
    <source>
        <dbReference type="Proteomes" id="UP000460666"/>
    </source>
</evidence>
<feature type="signal peptide" evidence="2">
    <location>
        <begin position="1"/>
        <end position="20"/>
    </location>
</feature>
<dbReference type="InterPro" id="IPR003790">
    <property type="entry name" value="GHL10"/>
</dbReference>
<keyword evidence="1 2" id="KW-0732">Signal</keyword>
<name>A0A642F355_BACFG</name>
<comment type="caution">
    <text evidence="4">The sequence shown here is derived from an EMBL/GenBank/DDBJ whole genome shotgun (WGS) entry which is preliminary data.</text>
</comment>
<proteinExistence type="predicted"/>
<protein>
    <submittedName>
        <fullName evidence="4">Family 10 glycosylhydrolase</fullName>
    </submittedName>
</protein>
<reference evidence="4 5" key="1">
    <citation type="journal article" date="2019" name="Nat. Med.">
        <title>A library of human gut bacterial isolates paired with longitudinal multiomics data enables mechanistic microbiome research.</title>
        <authorList>
            <person name="Poyet M."/>
            <person name="Groussin M."/>
            <person name="Gibbons S.M."/>
            <person name="Avila-Pacheco J."/>
            <person name="Jiang X."/>
            <person name="Kearney S.M."/>
            <person name="Perrotta A.R."/>
            <person name="Berdy B."/>
            <person name="Zhao S."/>
            <person name="Lieberman T.D."/>
            <person name="Swanson P.K."/>
            <person name="Smith M."/>
            <person name="Roesemann S."/>
            <person name="Alexander J.E."/>
            <person name="Rich S.A."/>
            <person name="Livny J."/>
            <person name="Vlamakis H."/>
            <person name="Clish C."/>
            <person name="Bullock K."/>
            <person name="Deik A."/>
            <person name="Scott J."/>
            <person name="Pierce K.A."/>
            <person name="Xavier R.J."/>
            <person name="Alm E.J."/>
        </authorList>
    </citation>
    <scope>NUCLEOTIDE SEQUENCE [LARGE SCALE GENOMIC DNA]</scope>
    <source>
        <strain evidence="4 5">BIOML-A46</strain>
    </source>
</reference>
<dbReference type="Pfam" id="PF02638">
    <property type="entry name" value="GHL10"/>
    <property type="match status" value="1"/>
</dbReference>
<dbReference type="RefSeq" id="WP_130071051.1">
    <property type="nucleotide sequence ID" value="NZ_RCXN01000004.1"/>
</dbReference>
<sequence>MNLRKLILLLALFLATGVGAQIQQQSPYPKREFRGAWIQAVNGQFRGIPTEKLKQTLIDQLNSLQGAGINAIIFQVRPEADALYASQLEPWSRFLTGVQGQAPSPYWDPMQFMIDECHKRGMEFHAWINPYRVKTSLKSELSPNHLYNIHPEWFVTYNNQLFFDPALPESRRHICMVVADIVSRYDVDAIHMDDYFYPYPAKGMDFPDDASFARYGGGFTNRADWRRSNVNILIQKIHETIRGLKPWVKFGISPFGIYRNEKNDPLGSKTNGLQNYDDLYADVLLWARNGWVDYNIPQIYWQIGHPAADYETLVKWWAKNTENRPLFIGQSVMNTIQNADPKNPSVNQLPRKMALERAYQTIGGSCQWPASAVVENAGKYRDALVQEYHKYPALVPVFDFMDDKAPGKVRKVKKVWTEDGYMLFWTAPRAKDEMDRAVQYVVYRFGDKERVNIDDASHIVAVTRNNFYKLPYKDGKNKYRYVVTALDRLHNESKSVSKKVKL</sequence>
<dbReference type="SUPFAM" id="SSF51445">
    <property type="entry name" value="(Trans)glycosidases"/>
    <property type="match status" value="1"/>
</dbReference>
<evidence type="ECO:0000256" key="1">
    <source>
        <dbReference type="ARBA" id="ARBA00022729"/>
    </source>
</evidence>
<dbReference type="EMBL" id="VWCJ01000019">
    <property type="protein sequence ID" value="KAA4992436.1"/>
    <property type="molecule type" value="Genomic_DNA"/>
</dbReference>
<dbReference type="PANTHER" id="PTHR43405">
    <property type="entry name" value="GLYCOSYL HYDROLASE DIGH"/>
    <property type="match status" value="1"/>
</dbReference>
<evidence type="ECO:0000259" key="3">
    <source>
        <dbReference type="Pfam" id="PF02638"/>
    </source>
</evidence>
<dbReference type="GO" id="GO:0016787">
    <property type="term" value="F:hydrolase activity"/>
    <property type="evidence" value="ECO:0007669"/>
    <property type="project" value="UniProtKB-KW"/>
</dbReference>
<evidence type="ECO:0000313" key="4">
    <source>
        <dbReference type="EMBL" id="KAA4992436.1"/>
    </source>
</evidence>
<feature type="domain" description="Glycosyl hydrolase-like 10" evidence="3">
    <location>
        <begin position="32"/>
        <end position="331"/>
    </location>
</feature>
<gene>
    <name evidence="4" type="ORF">F2Z89_19840</name>
</gene>
<dbReference type="AlphaFoldDB" id="A0A642F355"/>
<keyword evidence="4" id="KW-0378">Hydrolase</keyword>
<evidence type="ECO:0000256" key="2">
    <source>
        <dbReference type="SAM" id="SignalP"/>
    </source>
</evidence>
<dbReference type="PANTHER" id="PTHR43405:SF1">
    <property type="entry name" value="GLYCOSYL HYDROLASE DIGH"/>
    <property type="match status" value="1"/>
</dbReference>
<feature type="chain" id="PRO_5030147248" evidence="2">
    <location>
        <begin position="21"/>
        <end position="502"/>
    </location>
</feature>
<dbReference type="Gene3D" id="3.20.20.80">
    <property type="entry name" value="Glycosidases"/>
    <property type="match status" value="1"/>
</dbReference>
<dbReference type="InterPro" id="IPR052177">
    <property type="entry name" value="Divisome_Glycosyl_Hydrolase"/>
</dbReference>
<dbReference type="InterPro" id="IPR017853">
    <property type="entry name" value="GH"/>
</dbReference>
<dbReference type="Proteomes" id="UP000460666">
    <property type="component" value="Unassembled WGS sequence"/>
</dbReference>
<organism evidence="4 5">
    <name type="scientific">Bacteroides fragilis</name>
    <dbReference type="NCBI Taxonomy" id="817"/>
    <lineage>
        <taxon>Bacteria</taxon>
        <taxon>Pseudomonadati</taxon>
        <taxon>Bacteroidota</taxon>
        <taxon>Bacteroidia</taxon>
        <taxon>Bacteroidales</taxon>
        <taxon>Bacteroidaceae</taxon>
        <taxon>Bacteroides</taxon>
    </lineage>
</organism>